<keyword evidence="4 9" id="KW-0645">Protease</keyword>
<dbReference type="CDD" id="cd07474">
    <property type="entry name" value="Peptidases_S8_subtilisin_Vpr-like"/>
    <property type="match status" value="1"/>
</dbReference>
<keyword evidence="2" id="KW-0134">Cell wall</keyword>
<keyword evidence="5 11" id="KW-0732">Signal</keyword>
<dbReference type="InterPro" id="IPR050131">
    <property type="entry name" value="Peptidase_S8_subtilisin-like"/>
</dbReference>
<dbReference type="InterPro" id="IPR023827">
    <property type="entry name" value="Peptidase_S8_Asp-AS"/>
</dbReference>
<dbReference type="InterPro" id="IPR036852">
    <property type="entry name" value="Peptidase_S8/S53_dom_sf"/>
</dbReference>
<evidence type="ECO:0000256" key="8">
    <source>
        <dbReference type="PIRSR" id="PIRSR615500-1"/>
    </source>
</evidence>
<feature type="active site" description="Charge relay system" evidence="8 9">
    <location>
        <position position="592"/>
    </location>
</feature>
<dbReference type="InterPro" id="IPR000209">
    <property type="entry name" value="Peptidase_S8/S53_dom"/>
</dbReference>
<evidence type="ECO:0000256" key="4">
    <source>
        <dbReference type="ARBA" id="ARBA00022670"/>
    </source>
</evidence>
<feature type="signal peptide" evidence="11">
    <location>
        <begin position="1"/>
        <end position="22"/>
    </location>
</feature>
<dbReference type="InterPro" id="IPR022398">
    <property type="entry name" value="Peptidase_S8_His-AS"/>
</dbReference>
<sequence>MRRSALAVLTVAAAAAASSVAAADRSSRLTLTPIQGEFQPAYVPIPLGGGPLVTVVVEVGGDSVAAAQAAAGKKLDDATKQRIAGDLATRQAPVADHIRAHGGRVLAQFQHALNGVKARVPLAEVAKLAGLPGVVAVRPVSVVKPDVDGPANTVGVPFIGAPQAWSGVDGVHGEKIKVAVIDTGIDFTHANFGGPGTPAAYQAAFAANTAPADPKLFGPGAPKVKGGIDLVGDAYDASAPATLPDGTPNPALTPVPDPNPLDCYLAGHGSHVSGTIAGFGVTAAGATYRGAYDASTIGSQSWNVGPGVAPKADLYAVRVFGCEGSTDVVVDAIDWAVKHDMDVINMSLGSSFGTPDSADAIAAENAARAGVIVVASAGNSGFAPYITGSPATGNRVISVAALDAIASFPGAVLGLSTGATVDAIDANGATLPGGALGLYVLRNADGTVSLGCNDAEYAAVEPQLAGKIVVSVRGLCPRVDRAILAGKHGAAAALMINTSDAFPPFEGAIPGATIPFLGVKSSSRAAVLAASSTTLTAASIANPGFSQFASFSSGGPRMNDSALKPSVTAPGVSVLSTWVGTGDQGERMSGTSMASPHVAGVAALTLQAHRGWSAEEIRAAILGTADATKVLDYEARIGGAGLVQAAPAVKTQVVPLAQPFGPMNLSYGFAELTRDLDRGQIVLVKNNGKEWATFDVTTTPTGGSPHTATAFPSRVRVPPHGVFPVAVRLQVAAGAAGNTDLFRDAAGLVTLTPVSGSNGGIGLAVPYYLVAYSRAELEARATGLNGSSTSATVALANEEGAIPVNADFYAWGASGTPNGKGSIDLRAAGVQAFTSGGRRYLVFAVNTFNRFSSAAVNEYDVLVDTNGDGAPDYAVSAIDYGLVTAGSFSGDVAVVVQNLATGAASIRFFANAPTDGSTLELPVRASDLGLTPAAPRFTYSVQAFDLFTGDSDATSDAGAFNAFASAVATGDYVTVAPAGNASVSVAVDPAEWAQTAPKGLMIVNLDGKAGRDQAVLVPAR</sequence>
<dbReference type="PRINTS" id="PR00723">
    <property type="entry name" value="SUBTILISIN"/>
</dbReference>
<keyword evidence="15" id="KW-1185">Reference proteome</keyword>
<feature type="active site" description="Charge relay system" evidence="8 9">
    <location>
        <position position="268"/>
    </location>
</feature>
<dbReference type="PROSITE" id="PS00138">
    <property type="entry name" value="SUBTILASE_SER"/>
    <property type="match status" value="1"/>
</dbReference>
<evidence type="ECO:0000256" key="6">
    <source>
        <dbReference type="ARBA" id="ARBA00022801"/>
    </source>
</evidence>
<evidence type="ECO:0000256" key="3">
    <source>
        <dbReference type="ARBA" id="ARBA00022525"/>
    </source>
</evidence>
<name>A0A7I9VQ04_9BACT</name>
<dbReference type="PROSITE" id="PS51892">
    <property type="entry name" value="SUBTILASE"/>
    <property type="match status" value="1"/>
</dbReference>
<evidence type="ECO:0000256" key="2">
    <source>
        <dbReference type="ARBA" id="ARBA00022512"/>
    </source>
</evidence>
<dbReference type="Proteomes" id="UP000503640">
    <property type="component" value="Unassembled WGS sequence"/>
</dbReference>
<dbReference type="Pfam" id="PF02225">
    <property type="entry name" value="PA"/>
    <property type="match status" value="1"/>
</dbReference>
<dbReference type="InterPro" id="IPR015500">
    <property type="entry name" value="Peptidase_S8_subtilisin-rel"/>
</dbReference>
<dbReference type="SUPFAM" id="SSF52743">
    <property type="entry name" value="Subtilisin-like"/>
    <property type="match status" value="1"/>
</dbReference>
<dbReference type="Pfam" id="PF00082">
    <property type="entry name" value="Peptidase_S8"/>
    <property type="match status" value="1"/>
</dbReference>
<feature type="domain" description="PA" evidence="13">
    <location>
        <begin position="449"/>
        <end position="522"/>
    </location>
</feature>
<evidence type="ECO:0000313" key="14">
    <source>
        <dbReference type="EMBL" id="GEJ58200.1"/>
    </source>
</evidence>
<evidence type="ECO:0000256" key="5">
    <source>
        <dbReference type="ARBA" id="ARBA00022729"/>
    </source>
</evidence>
<feature type="domain" description="Peptidase S8/S53" evidence="12">
    <location>
        <begin position="173"/>
        <end position="628"/>
    </location>
</feature>
<evidence type="ECO:0000313" key="15">
    <source>
        <dbReference type="Proteomes" id="UP000503640"/>
    </source>
</evidence>
<protein>
    <submittedName>
        <fullName evidence="14">Peptidase S8</fullName>
    </submittedName>
</protein>
<evidence type="ECO:0000256" key="10">
    <source>
        <dbReference type="RuleBase" id="RU003355"/>
    </source>
</evidence>
<dbReference type="GO" id="GO:0004252">
    <property type="term" value="F:serine-type endopeptidase activity"/>
    <property type="evidence" value="ECO:0007669"/>
    <property type="project" value="UniProtKB-UniRule"/>
</dbReference>
<dbReference type="PANTHER" id="PTHR43806">
    <property type="entry name" value="PEPTIDASE S8"/>
    <property type="match status" value="1"/>
</dbReference>
<dbReference type="InterPro" id="IPR034213">
    <property type="entry name" value="S8_Vpr-like"/>
</dbReference>
<keyword evidence="6 9" id="KW-0378">Hydrolase</keyword>
<proteinExistence type="inferred from homology"/>
<dbReference type="InterPro" id="IPR003137">
    <property type="entry name" value="PA_domain"/>
</dbReference>
<feature type="active site" description="Charge relay system" evidence="8 9">
    <location>
        <position position="182"/>
    </location>
</feature>
<feature type="chain" id="PRO_5029510585" evidence="11">
    <location>
        <begin position="23"/>
        <end position="1020"/>
    </location>
</feature>
<organism evidence="14 15">
    <name type="scientific">Anaeromyxobacter diazotrophicus</name>
    <dbReference type="NCBI Taxonomy" id="2590199"/>
    <lineage>
        <taxon>Bacteria</taxon>
        <taxon>Pseudomonadati</taxon>
        <taxon>Myxococcota</taxon>
        <taxon>Myxococcia</taxon>
        <taxon>Myxococcales</taxon>
        <taxon>Cystobacterineae</taxon>
        <taxon>Anaeromyxobacteraceae</taxon>
        <taxon>Anaeromyxobacter</taxon>
    </lineage>
</organism>
<dbReference type="PANTHER" id="PTHR43806:SF65">
    <property type="entry name" value="SERINE PROTEASE APRX"/>
    <property type="match status" value="1"/>
</dbReference>
<dbReference type="RefSeq" id="WP_176066537.1">
    <property type="nucleotide sequence ID" value="NZ_BJTG01000007.1"/>
</dbReference>
<dbReference type="EMBL" id="BJTG01000007">
    <property type="protein sequence ID" value="GEJ58200.1"/>
    <property type="molecule type" value="Genomic_DNA"/>
</dbReference>
<dbReference type="SUPFAM" id="SSF52025">
    <property type="entry name" value="PA domain"/>
    <property type="match status" value="1"/>
</dbReference>
<keyword evidence="3" id="KW-0964">Secreted</keyword>
<evidence type="ECO:0000259" key="13">
    <source>
        <dbReference type="Pfam" id="PF02225"/>
    </source>
</evidence>
<reference evidence="15" key="1">
    <citation type="journal article" date="2020" name="Appl. Environ. Microbiol.">
        <title>Diazotrophic Anaeromyxobacter Isolates from Soils.</title>
        <authorList>
            <person name="Masuda Y."/>
            <person name="Yamanaka H."/>
            <person name="Xu Z.X."/>
            <person name="Shiratori Y."/>
            <person name="Aono T."/>
            <person name="Amachi S."/>
            <person name="Senoo K."/>
            <person name="Itoh H."/>
        </authorList>
    </citation>
    <scope>NUCLEOTIDE SEQUENCE [LARGE SCALE GENOMIC DNA]</scope>
    <source>
        <strain evidence="15">R267</strain>
    </source>
</reference>
<dbReference type="PROSITE" id="PS00136">
    <property type="entry name" value="SUBTILASE_ASP"/>
    <property type="match status" value="1"/>
</dbReference>
<dbReference type="AlphaFoldDB" id="A0A7I9VQ04"/>
<evidence type="ECO:0000256" key="9">
    <source>
        <dbReference type="PROSITE-ProRule" id="PRU01240"/>
    </source>
</evidence>
<comment type="caution">
    <text evidence="14">The sequence shown here is derived from an EMBL/GenBank/DDBJ whole genome shotgun (WGS) entry which is preliminary data.</text>
</comment>
<accession>A0A7I9VQ04</accession>
<evidence type="ECO:0000256" key="7">
    <source>
        <dbReference type="ARBA" id="ARBA00022825"/>
    </source>
</evidence>
<dbReference type="Gene3D" id="3.40.50.200">
    <property type="entry name" value="Peptidase S8/S53 domain"/>
    <property type="match status" value="2"/>
</dbReference>
<evidence type="ECO:0000259" key="12">
    <source>
        <dbReference type="Pfam" id="PF00082"/>
    </source>
</evidence>
<dbReference type="PROSITE" id="PS00137">
    <property type="entry name" value="SUBTILASE_HIS"/>
    <property type="match status" value="1"/>
</dbReference>
<dbReference type="InterPro" id="IPR046450">
    <property type="entry name" value="PA_dom_sf"/>
</dbReference>
<evidence type="ECO:0000256" key="11">
    <source>
        <dbReference type="SAM" id="SignalP"/>
    </source>
</evidence>
<keyword evidence="7 9" id="KW-0720">Serine protease</keyword>
<dbReference type="GO" id="GO:0006508">
    <property type="term" value="P:proteolysis"/>
    <property type="evidence" value="ECO:0007669"/>
    <property type="project" value="UniProtKB-KW"/>
</dbReference>
<gene>
    <name evidence="14" type="ORF">AMYX_29410</name>
</gene>
<comment type="similarity">
    <text evidence="1 9 10">Belongs to the peptidase S8 family.</text>
</comment>
<evidence type="ECO:0000256" key="1">
    <source>
        <dbReference type="ARBA" id="ARBA00011073"/>
    </source>
</evidence>
<dbReference type="InterPro" id="IPR023828">
    <property type="entry name" value="Peptidase_S8_Ser-AS"/>
</dbReference>